<keyword evidence="3" id="KW-1185">Reference proteome</keyword>
<feature type="transmembrane region" description="Helical" evidence="1">
    <location>
        <begin position="32"/>
        <end position="50"/>
    </location>
</feature>
<accession>A0A0C9YGE5</accession>
<feature type="transmembrane region" description="Helical" evidence="1">
    <location>
        <begin position="70"/>
        <end position="92"/>
    </location>
</feature>
<dbReference type="AlphaFoldDB" id="A0A0C9YGE5"/>
<sequence>MPTLRREALLDYQLPSTVQSVQGGWQLTCQSGTMVSTLFVIASTQLLSFFKNPNHFSTSQNNPEGALRALIIICYASLFFNASAAISSFILIDKLGELPFRAASKRQSILPTGGTITGNSDDLLKRYGVGKLWTFLVWHWFVSYMIGIISIITQVLLYVWLQESKEAQIVLSCIAGFSFLPLAVLFTP</sequence>
<feature type="transmembrane region" description="Helical" evidence="1">
    <location>
        <begin position="135"/>
        <end position="161"/>
    </location>
</feature>
<evidence type="ECO:0000256" key="1">
    <source>
        <dbReference type="SAM" id="Phobius"/>
    </source>
</evidence>
<reference evidence="2 3" key="1">
    <citation type="submission" date="2014-04" db="EMBL/GenBank/DDBJ databases">
        <authorList>
            <consortium name="DOE Joint Genome Institute"/>
            <person name="Kuo A."/>
            <person name="Kohler A."/>
            <person name="Nagy L.G."/>
            <person name="Floudas D."/>
            <person name="Copeland A."/>
            <person name="Barry K.W."/>
            <person name="Cichocki N."/>
            <person name="Veneault-Fourrey C."/>
            <person name="LaButti K."/>
            <person name="Lindquist E.A."/>
            <person name="Lipzen A."/>
            <person name="Lundell T."/>
            <person name="Morin E."/>
            <person name="Murat C."/>
            <person name="Sun H."/>
            <person name="Tunlid A."/>
            <person name="Henrissat B."/>
            <person name="Grigoriev I.V."/>
            <person name="Hibbett D.S."/>
            <person name="Martin F."/>
            <person name="Nordberg H.P."/>
            <person name="Cantor M.N."/>
            <person name="Hua S.X."/>
        </authorList>
    </citation>
    <scope>NUCLEOTIDE SEQUENCE [LARGE SCALE GENOMIC DNA]</scope>
    <source>
        <strain evidence="2 3">LaAM-08-1</strain>
    </source>
</reference>
<feature type="transmembrane region" description="Helical" evidence="1">
    <location>
        <begin position="167"/>
        <end position="186"/>
    </location>
</feature>
<dbReference type="OrthoDB" id="3225366at2759"/>
<dbReference type="HOGENOM" id="CLU_114617_0_0_1"/>
<protein>
    <submittedName>
        <fullName evidence="2">Uncharacterized protein</fullName>
    </submittedName>
</protein>
<name>A0A0C9YGE5_9AGAR</name>
<gene>
    <name evidence="2" type="ORF">K443DRAFT_82775</name>
</gene>
<proteinExistence type="predicted"/>
<evidence type="ECO:0000313" key="2">
    <source>
        <dbReference type="EMBL" id="KIK09457.1"/>
    </source>
</evidence>
<organism evidence="2 3">
    <name type="scientific">Laccaria amethystina LaAM-08-1</name>
    <dbReference type="NCBI Taxonomy" id="1095629"/>
    <lineage>
        <taxon>Eukaryota</taxon>
        <taxon>Fungi</taxon>
        <taxon>Dikarya</taxon>
        <taxon>Basidiomycota</taxon>
        <taxon>Agaricomycotina</taxon>
        <taxon>Agaricomycetes</taxon>
        <taxon>Agaricomycetidae</taxon>
        <taxon>Agaricales</taxon>
        <taxon>Agaricineae</taxon>
        <taxon>Hydnangiaceae</taxon>
        <taxon>Laccaria</taxon>
    </lineage>
</organism>
<dbReference type="EMBL" id="KN838538">
    <property type="protein sequence ID" value="KIK09457.1"/>
    <property type="molecule type" value="Genomic_DNA"/>
</dbReference>
<reference evidence="3" key="2">
    <citation type="submission" date="2015-01" db="EMBL/GenBank/DDBJ databases">
        <title>Evolutionary Origins and Diversification of the Mycorrhizal Mutualists.</title>
        <authorList>
            <consortium name="DOE Joint Genome Institute"/>
            <consortium name="Mycorrhizal Genomics Consortium"/>
            <person name="Kohler A."/>
            <person name="Kuo A."/>
            <person name="Nagy L.G."/>
            <person name="Floudas D."/>
            <person name="Copeland A."/>
            <person name="Barry K.W."/>
            <person name="Cichocki N."/>
            <person name="Veneault-Fourrey C."/>
            <person name="LaButti K."/>
            <person name="Lindquist E.A."/>
            <person name="Lipzen A."/>
            <person name="Lundell T."/>
            <person name="Morin E."/>
            <person name="Murat C."/>
            <person name="Riley R."/>
            <person name="Ohm R."/>
            <person name="Sun H."/>
            <person name="Tunlid A."/>
            <person name="Henrissat B."/>
            <person name="Grigoriev I.V."/>
            <person name="Hibbett D.S."/>
            <person name="Martin F."/>
        </authorList>
    </citation>
    <scope>NUCLEOTIDE SEQUENCE [LARGE SCALE GENOMIC DNA]</scope>
    <source>
        <strain evidence="3">LaAM-08-1</strain>
    </source>
</reference>
<keyword evidence="1" id="KW-0812">Transmembrane</keyword>
<keyword evidence="1" id="KW-1133">Transmembrane helix</keyword>
<dbReference type="Proteomes" id="UP000054477">
    <property type="component" value="Unassembled WGS sequence"/>
</dbReference>
<keyword evidence="1" id="KW-0472">Membrane</keyword>
<evidence type="ECO:0000313" key="3">
    <source>
        <dbReference type="Proteomes" id="UP000054477"/>
    </source>
</evidence>